<dbReference type="InParanoid" id="A0A6L2Q6L6"/>
<dbReference type="OrthoDB" id="10547066at2759"/>
<accession>A0A6L2Q6L6</accession>
<dbReference type="AlphaFoldDB" id="A0A6L2Q6L6"/>
<organism evidence="1 2">
    <name type="scientific">Coptotermes formosanus</name>
    <name type="common">Formosan subterranean termite</name>
    <dbReference type="NCBI Taxonomy" id="36987"/>
    <lineage>
        <taxon>Eukaryota</taxon>
        <taxon>Metazoa</taxon>
        <taxon>Ecdysozoa</taxon>
        <taxon>Arthropoda</taxon>
        <taxon>Hexapoda</taxon>
        <taxon>Insecta</taxon>
        <taxon>Pterygota</taxon>
        <taxon>Neoptera</taxon>
        <taxon>Polyneoptera</taxon>
        <taxon>Dictyoptera</taxon>
        <taxon>Blattodea</taxon>
        <taxon>Blattoidea</taxon>
        <taxon>Termitoidae</taxon>
        <taxon>Rhinotermitidae</taxon>
        <taxon>Coptotermes</taxon>
    </lineage>
</organism>
<sequence length="269" mass="30924">MEQSMNELMFGPHSERHSSHNIIRERGASEFFTFTEIKPGVAVIKLEPKGETELQPGGILDPGADGEIDPLALNTDRADPIVEQEDLPCPLAFLALESKAEDGMWDSATATVKVEIDGETREVHLEEYNGVGKMTWNGCMELKWKRGKPKKLVNMREEEKLAKRMEKNRLYKRQYQASDSQASFARGREQDMLYMRKIGGSLIDEDIESGSRKHKRKPVIAVTPHQLEWQKERNRIYMTKFCVSLSGDELEQCQEKERVLKRRAEKIMK</sequence>
<evidence type="ECO:0000313" key="2">
    <source>
        <dbReference type="Proteomes" id="UP000502823"/>
    </source>
</evidence>
<gene>
    <name evidence="1" type="ORF">Cfor_01010</name>
</gene>
<dbReference type="Proteomes" id="UP000502823">
    <property type="component" value="Unassembled WGS sequence"/>
</dbReference>
<comment type="caution">
    <text evidence="1">The sequence shown here is derived from an EMBL/GenBank/DDBJ whole genome shotgun (WGS) entry which is preliminary data.</text>
</comment>
<dbReference type="EMBL" id="BLKM01000907">
    <property type="protein sequence ID" value="GFG39580.1"/>
    <property type="molecule type" value="Genomic_DNA"/>
</dbReference>
<name>A0A6L2Q6L6_COPFO</name>
<evidence type="ECO:0000313" key="1">
    <source>
        <dbReference type="EMBL" id="GFG39580.1"/>
    </source>
</evidence>
<protein>
    <submittedName>
        <fullName evidence="1">Uncharacterized protein</fullName>
    </submittedName>
</protein>
<proteinExistence type="predicted"/>
<keyword evidence="2" id="KW-1185">Reference proteome</keyword>
<reference evidence="2" key="1">
    <citation type="submission" date="2020-01" db="EMBL/GenBank/DDBJ databases">
        <title>Draft genome sequence of the Termite Coptotermes fromosanus.</title>
        <authorList>
            <person name="Itakura S."/>
            <person name="Yosikawa Y."/>
            <person name="Umezawa K."/>
        </authorList>
    </citation>
    <scope>NUCLEOTIDE SEQUENCE [LARGE SCALE GENOMIC DNA]</scope>
</reference>